<dbReference type="InterPro" id="IPR036179">
    <property type="entry name" value="Ig-like_dom_sf"/>
</dbReference>
<accession>A0A2M8WJD0</accession>
<proteinExistence type="predicted"/>
<dbReference type="InterPro" id="IPR013783">
    <property type="entry name" value="Ig-like_fold"/>
</dbReference>
<dbReference type="Proteomes" id="UP000231586">
    <property type="component" value="Unassembled WGS sequence"/>
</dbReference>
<keyword evidence="2" id="KW-1185">Reference proteome</keyword>
<dbReference type="GO" id="GO:0005975">
    <property type="term" value="P:carbohydrate metabolic process"/>
    <property type="evidence" value="ECO:0007669"/>
    <property type="project" value="UniProtKB-ARBA"/>
</dbReference>
<dbReference type="SUPFAM" id="SSF48726">
    <property type="entry name" value="Immunoglobulin"/>
    <property type="match status" value="1"/>
</dbReference>
<name>A0A2M8WJD0_9MICO</name>
<gene>
    <name evidence="1" type="ORF">CLV34_2299</name>
</gene>
<protein>
    <recommendedName>
        <fullName evidence="3">Ig-like domain-containing protein</fullName>
    </recommendedName>
</protein>
<sequence length="475" mass="49931">MVSFLFRGVIGSFLLLSSLHLFGTRDWSFVTKIGLRRLATTAVIGLASTLLAGGAAQASTPTPHITGQPTSVVVKSGAQATFRVAATGSSLHYQWQWRSPGSSTWHSIRGATRSSRTMTATSGMDRRVFRVVVRNAHGHATSRSAVLGVALAPKGYDQFVGQAHTDPAVKAGTAMKAQAVATGRYLTYRWYAKAPGSTFKAIAAATRSTYSFVATSTRSGYQYRAVVTNKAGSRTLPTLSLTVLSVPKITTQPASQVAVYSATHQRVVATGGALSYRWQRSLDLKVWTDLWPGTDDRADATLTATDTKSNGIEYFRVLVTNAVGHAVSSTIEVDHFGGHRAGQVVAGSAVDRSGKAVTVASIDNSWGLILGSTTTTADVADATVWSASAQIRVCSLAAGEPVTYGLTHIDMAPSSYATITPTTESSAPSLGQCASTTLAGISQSQATWTEPSGLEWWFKLPIAGGITAHGGIAVQ</sequence>
<dbReference type="EMBL" id="PGTZ01000009">
    <property type="protein sequence ID" value="PJI91040.1"/>
    <property type="molecule type" value="Genomic_DNA"/>
</dbReference>
<reference evidence="1 2" key="1">
    <citation type="submission" date="2017-11" db="EMBL/GenBank/DDBJ databases">
        <title>Genomic Encyclopedia of Archaeal and Bacterial Type Strains, Phase II (KMG-II): From Individual Species to Whole Genera.</title>
        <authorList>
            <person name="Goeker M."/>
        </authorList>
    </citation>
    <scope>NUCLEOTIDE SEQUENCE [LARGE SCALE GENOMIC DNA]</scope>
    <source>
        <strain evidence="1 2">DSM 22413</strain>
    </source>
</reference>
<evidence type="ECO:0000313" key="2">
    <source>
        <dbReference type="Proteomes" id="UP000231586"/>
    </source>
</evidence>
<evidence type="ECO:0008006" key="3">
    <source>
        <dbReference type="Google" id="ProtNLM"/>
    </source>
</evidence>
<dbReference type="Gene3D" id="2.60.40.10">
    <property type="entry name" value="Immunoglobulins"/>
    <property type="match status" value="1"/>
</dbReference>
<organism evidence="1 2">
    <name type="scientific">Luteimicrobium subarcticum</name>
    <dbReference type="NCBI Taxonomy" id="620910"/>
    <lineage>
        <taxon>Bacteria</taxon>
        <taxon>Bacillati</taxon>
        <taxon>Actinomycetota</taxon>
        <taxon>Actinomycetes</taxon>
        <taxon>Micrococcales</taxon>
        <taxon>Luteimicrobium</taxon>
    </lineage>
</organism>
<dbReference type="AlphaFoldDB" id="A0A2M8WJD0"/>
<dbReference type="Gene3D" id="2.60.40.2700">
    <property type="match status" value="1"/>
</dbReference>
<evidence type="ECO:0000313" key="1">
    <source>
        <dbReference type="EMBL" id="PJI91040.1"/>
    </source>
</evidence>
<comment type="caution">
    <text evidence="1">The sequence shown here is derived from an EMBL/GenBank/DDBJ whole genome shotgun (WGS) entry which is preliminary data.</text>
</comment>